<evidence type="ECO:0000256" key="3">
    <source>
        <dbReference type="ARBA" id="ARBA00022741"/>
    </source>
</evidence>
<gene>
    <name evidence="7" type="ORF">TSYNT_7291</name>
</gene>
<keyword evidence="3" id="KW-0547">Nucleotide-binding</keyword>
<dbReference type="RefSeq" id="WP_059032669.1">
    <property type="nucleotide sequence ID" value="NZ_DF977001.1"/>
</dbReference>
<dbReference type="CDD" id="cd03224">
    <property type="entry name" value="ABC_TM1139_LivF_branched"/>
    <property type="match status" value="1"/>
</dbReference>
<organism evidence="7">
    <name type="scientific">Tepidanaerobacter syntrophicus</name>
    <dbReference type="NCBI Taxonomy" id="224999"/>
    <lineage>
        <taxon>Bacteria</taxon>
        <taxon>Bacillati</taxon>
        <taxon>Bacillota</taxon>
        <taxon>Clostridia</taxon>
        <taxon>Thermosediminibacterales</taxon>
        <taxon>Tepidanaerobacteraceae</taxon>
        <taxon>Tepidanaerobacter</taxon>
    </lineage>
</organism>
<dbReference type="EMBL" id="DF977001">
    <property type="protein sequence ID" value="GAQ25272.1"/>
    <property type="molecule type" value="Genomic_DNA"/>
</dbReference>
<feature type="domain" description="ABC transporter" evidence="6">
    <location>
        <begin position="2"/>
        <end position="230"/>
    </location>
</feature>
<evidence type="ECO:0000256" key="2">
    <source>
        <dbReference type="ARBA" id="ARBA00022448"/>
    </source>
</evidence>
<evidence type="ECO:0000259" key="6">
    <source>
        <dbReference type="PROSITE" id="PS50893"/>
    </source>
</evidence>
<evidence type="ECO:0000256" key="1">
    <source>
        <dbReference type="ARBA" id="ARBA00005417"/>
    </source>
</evidence>
<dbReference type="GO" id="GO:0015658">
    <property type="term" value="F:branched-chain amino acid transmembrane transporter activity"/>
    <property type="evidence" value="ECO:0007669"/>
    <property type="project" value="TreeGrafter"/>
</dbReference>
<dbReference type="GO" id="GO:0016887">
    <property type="term" value="F:ATP hydrolysis activity"/>
    <property type="evidence" value="ECO:0007669"/>
    <property type="project" value="InterPro"/>
</dbReference>
<dbReference type="PROSITE" id="PS00211">
    <property type="entry name" value="ABC_TRANSPORTER_1"/>
    <property type="match status" value="1"/>
</dbReference>
<dbReference type="PANTHER" id="PTHR43820:SF4">
    <property type="entry name" value="HIGH-AFFINITY BRANCHED-CHAIN AMINO ACID TRANSPORT ATP-BINDING PROTEIN LIVF"/>
    <property type="match status" value="1"/>
</dbReference>
<evidence type="ECO:0000313" key="8">
    <source>
        <dbReference type="Proteomes" id="UP000062160"/>
    </source>
</evidence>
<dbReference type="GO" id="GO:0015807">
    <property type="term" value="P:L-amino acid transport"/>
    <property type="evidence" value="ECO:0007669"/>
    <property type="project" value="TreeGrafter"/>
</dbReference>
<accession>A0A0U9I4K4</accession>
<dbReference type="InterPro" id="IPR052156">
    <property type="entry name" value="BCAA_Transport_ATP-bd_LivF"/>
</dbReference>
<dbReference type="Gene3D" id="3.40.50.300">
    <property type="entry name" value="P-loop containing nucleotide triphosphate hydrolases"/>
    <property type="match status" value="1"/>
</dbReference>
<dbReference type="InterPro" id="IPR003439">
    <property type="entry name" value="ABC_transporter-like_ATP-bd"/>
</dbReference>
<dbReference type="PROSITE" id="PS50893">
    <property type="entry name" value="ABC_TRANSPORTER_2"/>
    <property type="match status" value="1"/>
</dbReference>
<name>A0A0U9I4K4_9FIRM</name>
<dbReference type="OrthoDB" id="9779136at2"/>
<dbReference type="InterPro" id="IPR003593">
    <property type="entry name" value="AAA+_ATPase"/>
</dbReference>
<dbReference type="AlphaFoldDB" id="A0A0U9I4K4"/>
<dbReference type="SUPFAM" id="SSF52540">
    <property type="entry name" value="P-loop containing nucleoside triphosphate hydrolases"/>
    <property type="match status" value="1"/>
</dbReference>
<comment type="similarity">
    <text evidence="1">Belongs to the ABC transporter superfamily.</text>
</comment>
<evidence type="ECO:0000256" key="5">
    <source>
        <dbReference type="ARBA" id="ARBA00022970"/>
    </source>
</evidence>
<dbReference type="GO" id="GO:0005524">
    <property type="term" value="F:ATP binding"/>
    <property type="evidence" value="ECO:0007669"/>
    <property type="project" value="UniProtKB-KW"/>
</dbReference>
<keyword evidence="2" id="KW-0813">Transport</keyword>
<keyword evidence="4 7" id="KW-0067">ATP-binding</keyword>
<protein>
    <submittedName>
        <fullName evidence="7">Branched-chain amino acid transport system ATP-binding protein</fullName>
    </submittedName>
</protein>
<dbReference type="InterPro" id="IPR027417">
    <property type="entry name" value="P-loop_NTPase"/>
</dbReference>
<dbReference type="Pfam" id="PF00005">
    <property type="entry name" value="ABC_tran"/>
    <property type="match status" value="1"/>
</dbReference>
<reference evidence="7" key="1">
    <citation type="journal article" date="2016" name="Genome Announc.">
        <title>Draft Genome Sequence of the Syntrophic Lactate-Degrading Bacterium Tepidanaerobacter syntrophicus JLT.</title>
        <authorList>
            <person name="Matsuura N."/>
            <person name="Ohashi A."/>
            <person name="Tourlousse D.M."/>
            <person name="Sekiguchi Y."/>
        </authorList>
    </citation>
    <scope>NUCLEOTIDE SEQUENCE [LARGE SCALE GENOMIC DNA]</scope>
    <source>
        <strain evidence="7">JL</strain>
    </source>
</reference>
<keyword evidence="5" id="KW-0029">Amino-acid transport</keyword>
<dbReference type="Proteomes" id="UP000062160">
    <property type="component" value="Unassembled WGS sequence"/>
</dbReference>
<proteinExistence type="inferred from homology"/>
<dbReference type="STRING" id="224999.GCA_001485475_01287"/>
<keyword evidence="8" id="KW-1185">Reference proteome</keyword>
<dbReference type="SMART" id="SM00382">
    <property type="entry name" value="AAA"/>
    <property type="match status" value="1"/>
</dbReference>
<evidence type="ECO:0000313" key="7">
    <source>
        <dbReference type="EMBL" id="GAQ25272.1"/>
    </source>
</evidence>
<dbReference type="InterPro" id="IPR017871">
    <property type="entry name" value="ABC_transporter-like_CS"/>
</dbReference>
<sequence>MLKVENLSFSYGKIRAITNVSFELKDGEIMAIIGANGAGKSSLMKCIAGLLKPQAGNIWFGKIKLEPPPFKAVKKGVVLVPEGRWIFPNLSVEDNLLLGGYIIKDQRPGLKRAYNMFPWMEERKTQRAGTLSGGEQQMLAIARGLMSNPEFLLLDEPSLGLAPLIVNDIIELIKMINAQGISILLVEQNARKALGIAHQACVLEGGKIVKRGSGKELSADEEIIAAYLGKKKIESEE</sequence>
<evidence type="ECO:0000256" key="4">
    <source>
        <dbReference type="ARBA" id="ARBA00022840"/>
    </source>
</evidence>
<dbReference type="PANTHER" id="PTHR43820">
    <property type="entry name" value="HIGH-AFFINITY BRANCHED-CHAIN AMINO ACID TRANSPORT ATP-BINDING PROTEIN LIVF"/>
    <property type="match status" value="1"/>
</dbReference>